<evidence type="ECO:0000313" key="1">
    <source>
        <dbReference type="EMBL" id="KAJ8113734.1"/>
    </source>
</evidence>
<evidence type="ECO:0000313" key="2">
    <source>
        <dbReference type="Proteomes" id="UP001153331"/>
    </source>
</evidence>
<organism evidence="1 2">
    <name type="scientific">Boeremia exigua</name>
    <dbReference type="NCBI Taxonomy" id="749465"/>
    <lineage>
        <taxon>Eukaryota</taxon>
        <taxon>Fungi</taxon>
        <taxon>Dikarya</taxon>
        <taxon>Ascomycota</taxon>
        <taxon>Pezizomycotina</taxon>
        <taxon>Dothideomycetes</taxon>
        <taxon>Pleosporomycetidae</taxon>
        <taxon>Pleosporales</taxon>
        <taxon>Pleosporineae</taxon>
        <taxon>Didymellaceae</taxon>
        <taxon>Boeremia</taxon>
    </lineage>
</organism>
<proteinExistence type="predicted"/>
<gene>
    <name evidence="1" type="ORF">OPT61_g4203</name>
</gene>
<reference evidence="1" key="1">
    <citation type="submission" date="2022-11" db="EMBL/GenBank/DDBJ databases">
        <title>Genome Sequence of Boeremia exigua.</title>
        <authorList>
            <person name="Buettner E."/>
        </authorList>
    </citation>
    <scope>NUCLEOTIDE SEQUENCE</scope>
    <source>
        <strain evidence="1">CU02</strain>
    </source>
</reference>
<dbReference type="EMBL" id="JAPHNI010000234">
    <property type="protein sequence ID" value="KAJ8113734.1"/>
    <property type="molecule type" value="Genomic_DNA"/>
</dbReference>
<sequence length="470" mass="49807">MTRNLAIVASICFSVLPGLGSAQRPTNASVCDFYAQAQFGANSSATQLSWIQSVVCLAFEGGSSLVNVSPNLTGILRPGTFDGKDIDLLQYFNGSRKSTNVNNAGIGVNWLDGGGTTPLASFLSGASRSLDLAEETNQYHLFSNFFVGFSRSFGCTLPPPPLPKTNGPVSLAYAHKFMNLEHHQLGYFINQLSLAASHYGVSSQDASTFRTTMNSRFNVRCAPGVSSNPSSPPQLLSLCQNETCPLAVPVSDCAAYVNLTASGLTNSEPTTVTSLPTTTATPSDTGSSATSTASTTTSTSDKLSTGSIAGIAIGGAAVVLIAVIAIVYFRRRRKTTSVVAPGPPPPVSWDHQTHGSPMMQPSMAYSPKNPHASYNSMSQPHSDARSRGASPDSAMNQGYQFHSGHPSEIWSPVPVEMEGAQPAHAVYGLSPAGRNEEWMNSHSQSNSLPGQGQEHYLQQRWSDMNMRSST</sequence>
<comment type="caution">
    <text evidence="1">The sequence shown here is derived from an EMBL/GenBank/DDBJ whole genome shotgun (WGS) entry which is preliminary data.</text>
</comment>
<protein>
    <submittedName>
        <fullName evidence="1">Uncharacterized protein</fullName>
    </submittedName>
</protein>
<keyword evidence="2" id="KW-1185">Reference proteome</keyword>
<dbReference type="Proteomes" id="UP001153331">
    <property type="component" value="Unassembled WGS sequence"/>
</dbReference>
<accession>A0ACC2IEW7</accession>
<name>A0ACC2IEW7_9PLEO</name>